<dbReference type="InterPro" id="IPR036177">
    <property type="entry name" value="Peptidase_M55_sf"/>
</dbReference>
<dbReference type="Proteomes" id="UP000325576">
    <property type="component" value="Unassembled WGS sequence"/>
</dbReference>
<evidence type="ECO:0000313" key="2">
    <source>
        <dbReference type="Proteomes" id="UP000325576"/>
    </source>
</evidence>
<reference evidence="1 2" key="1">
    <citation type="journal article" date="2017" name="Poromechanics V (2013)">
        <title>Genomic Characterization of the Arsenic-Tolerant Actinobacterium, &lt;i&gt;Rhodococcus erythropolis&lt;/i&gt; S43.</title>
        <authorList>
            <person name="Retamal-Morales G."/>
            <person name="Mehnert M."/>
            <person name="Schwabe R."/>
            <person name="Tischler D."/>
            <person name="Schloemann M."/>
            <person name="Levican G.J."/>
        </authorList>
    </citation>
    <scope>NUCLEOTIDE SEQUENCE [LARGE SCALE GENOMIC DNA]</scope>
    <source>
        <strain evidence="1 2">S43</strain>
    </source>
</reference>
<organism evidence="1 2">
    <name type="scientific">Rhodococcus erythropolis</name>
    <name type="common">Arthrobacter picolinophilus</name>
    <dbReference type="NCBI Taxonomy" id="1833"/>
    <lineage>
        <taxon>Bacteria</taxon>
        <taxon>Bacillati</taxon>
        <taxon>Actinomycetota</taxon>
        <taxon>Actinomycetes</taxon>
        <taxon>Mycobacteriales</taxon>
        <taxon>Nocardiaceae</taxon>
        <taxon>Rhodococcus</taxon>
        <taxon>Rhodococcus erythropolis group</taxon>
    </lineage>
</organism>
<proteinExistence type="predicted"/>
<keyword evidence="1" id="KW-0645">Protease</keyword>
<name>A0A5N5DWB5_RHOER</name>
<keyword evidence="1" id="KW-0031">Aminopeptidase</keyword>
<dbReference type="Pfam" id="PF04951">
    <property type="entry name" value="Peptidase_M55"/>
    <property type="match status" value="1"/>
</dbReference>
<dbReference type="GO" id="GO:0004177">
    <property type="term" value="F:aminopeptidase activity"/>
    <property type="evidence" value="ECO:0007669"/>
    <property type="project" value="UniProtKB-KW"/>
</dbReference>
<comment type="caution">
    <text evidence="1">The sequence shown here is derived from an EMBL/GenBank/DDBJ whole genome shotgun (WGS) entry which is preliminary data.</text>
</comment>
<dbReference type="SUPFAM" id="SSF63992">
    <property type="entry name" value="Dipeptide transport protein"/>
    <property type="match status" value="1"/>
</dbReference>
<evidence type="ECO:0000313" key="1">
    <source>
        <dbReference type="EMBL" id="KAB2582375.1"/>
    </source>
</evidence>
<keyword evidence="1" id="KW-0378">Hydrolase</keyword>
<sequence length="52" mass="5327">MHVYISVDMEGIAGIATLDQTIRGGGGYHRAQMLMTAETNAAIAGAFDAGAT</sequence>
<protein>
    <submittedName>
        <fullName evidence="1">Aminopeptidase</fullName>
    </submittedName>
</protein>
<dbReference type="AlphaFoldDB" id="A0A5N5DWB5"/>
<gene>
    <name evidence="1" type="ORF">BS297_26055</name>
</gene>
<dbReference type="InterPro" id="IPR007035">
    <property type="entry name" value="Peptidase_M55"/>
</dbReference>
<accession>A0A5N5DWB5</accession>
<dbReference type="Gene3D" id="3.40.50.10780">
    <property type="entry name" value="Dipeptide transport protein"/>
    <property type="match status" value="1"/>
</dbReference>
<dbReference type="InterPro" id="IPR027476">
    <property type="entry name" value="DppA_N"/>
</dbReference>
<dbReference type="EMBL" id="MRBO01000695">
    <property type="protein sequence ID" value="KAB2582375.1"/>
    <property type="molecule type" value="Genomic_DNA"/>
</dbReference>
<feature type="non-terminal residue" evidence="1">
    <location>
        <position position="52"/>
    </location>
</feature>